<keyword evidence="2" id="KW-1185">Reference proteome</keyword>
<dbReference type="Proteomes" id="UP000053342">
    <property type="component" value="Unassembled WGS sequence"/>
</dbReference>
<evidence type="ECO:0000313" key="1">
    <source>
        <dbReference type="EMBL" id="KIW39758.1"/>
    </source>
</evidence>
<sequence length="120" mass="13469">MLRLPTLIRPFSFSSRGFCVRAGTLKYRSRICSSVHQGRSWVGISPSCGWVSKLRHNVQAYLLGQCPGSRITVISIRLPGDLQDQVVIPMDSPRHIWQSALECALCEPHRTFSVPRPPDP</sequence>
<dbReference type="EMBL" id="KN847339">
    <property type="protein sequence ID" value="KIW39758.1"/>
    <property type="molecule type" value="Genomic_DNA"/>
</dbReference>
<proteinExistence type="predicted"/>
<protein>
    <submittedName>
        <fullName evidence="1">Uncharacterized protein</fullName>
    </submittedName>
</protein>
<accession>A0A0D2D9F9</accession>
<gene>
    <name evidence="1" type="ORF">PV06_08343</name>
</gene>
<dbReference type="VEuPathDB" id="FungiDB:PV06_08343"/>
<organism evidence="1 2">
    <name type="scientific">Exophiala oligosperma</name>
    <dbReference type="NCBI Taxonomy" id="215243"/>
    <lineage>
        <taxon>Eukaryota</taxon>
        <taxon>Fungi</taxon>
        <taxon>Dikarya</taxon>
        <taxon>Ascomycota</taxon>
        <taxon>Pezizomycotina</taxon>
        <taxon>Eurotiomycetes</taxon>
        <taxon>Chaetothyriomycetidae</taxon>
        <taxon>Chaetothyriales</taxon>
        <taxon>Herpotrichiellaceae</taxon>
        <taxon>Exophiala</taxon>
    </lineage>
</organism>
<dbReference type="HOGENOM" id="CLU_2049725_0_0_1"/>
<reference evidence="1 2" key="1">
    <citation type="submission" date="2015-01" db="EMBL/GenBank/DDBJ databases">
        <title>The Genome Sequence of Exophiala oligosperma CBS72588.</title>
        <authorList>
            <consortium name="The Broad Institute Genomics Platform"/>
            <person name="Cuomo C."/>
            <person name="de Hoog S."/>
            <person name="Gorbushina A."/>
            <person name="Stielow B."/>
            <person name="Teixiera M."/>
            <person name="Abouelleil A."/>
            <person name="Chapman S.B."/>
            <person name="Priest M."/>
            <person name="Young S.K."/>
            <person name="Wortman J."/>
            <person name="Nusbaum C."/>
            <person name="Birren B."/>
        </authorList>
    </citation>
    <scope>NUCLEOTIDE SEQUENCE [LARGE SCALE GENOMIC DNA]</scope>
    <source>
        <strain evidence="1 2">CBS 72588</strain>
    </source>
</reference>
<dbReference type="RefSeq" id="XP_016259974.1">
    <property type="nucleotide sequence ID" value="XM_016409666.1"/>
</dbReference>
<name>A0A0D2D9F9_9EURO</name>
<dbReference type="AlphaFoldDB" id="A0A0D2D9F9"/>
<dbReference type="GeneID" id="27360417"/>
<evidence type="ECO:0000313" key="2">
    <source>
        <dbReference type="Proteomes" id="UP000053342"/>
    </source>
</evidence>